<keyword evidence="2" id="KW-1185">Reference proteome</keyword>
<dbReference type="Proteomes" id="UP000320811">
    <property type="component" value="Unassembled WGS sequence"/>
</dbReference>
<gene>
    <name evidence="1" type="ORF">FHW36_10660</name>
</gene>
<sequence>MKLKATGVTRGIPDLVLLWQGKIYGFELKVDSNRQSDDQVEVEKKWVSHSAAYHLVRDEETFQTHIKQILL</sequence>
<organism evidence="1 2">
    <name type="scientific">Chitinophaga polysaccharea</name>
    <dbReference type="NCBI Taxonomy" id="1293035"/>
    <lineage>
        <taxon>Bacteria</taxon>
        <taxon>Pseudomonadati</taxon>
        <taxon>Bacteroidota</taxon>
        <taxon>Chitinophagia</taxon>
        <taxon>Chitinophagales</taxon>
        <taxon>Chitinophagaceae</taxon>
        <taxon>Chitinophaga</taxon>
    </lineage>
</organism>
<dbReference type="Gene3D" id="3.40.1350.10">
    <property type="match status" value="1"/>
</dbReference>
<evidence type="ECO:0000313" key="2">
    <source>
        <dbReference type="Proteomes" id="UP000320811"/>
    </source>
</evidence>
<protein>
    <recommendedName>
        <fullName evidence="3">VRR-NUC domain-containing protein</fullName>
    </recommendedName>
</protein>
<dbReference type="AlphaFoldDB" id="A0A561PL50"/>
<dbReference type="GO" id="GO:0003676">
    <property type="term" value="F:nucleic acid binding"/>
    <property type="evidence" value="ECO:0007669"/>
    <property type="project" value="InterPro"/>
</dbReference>
<accession>A0A561PL50</accession>
<reference evidence="1 2" key="1">
    <citation type="submission" date="2019-06" db="EMBL/GenBank/DDBJ databases">
        <title>Sorghum-associated microbial communities from plants grown in Nebraska, USA.</title>
        <authorList>
            <person name="Schachtman D."/>
        </authorList>
    </citation>
    <scope>NUCLEOTIDE SEQUENCE [LARGE SCALE GENOMIC DNA]</scope>
    <source>
        <strain evidence="1 2">1209</strain>
    </source>
</reference>
<comment type="caution">
    <text evidence="1">The sequence shown here is derived from an EMBL/GenBank/DDBJ whole genome shotgun (WGS) entry which is preliminary data.</text>
</comment>
<evidence type="ECO:0008006" key="3">
    <source>
        <dbReference type="Google" id="ProtNLM"/>
    </source>
</evidence>
<evidence type="ECO:0000313" key="1">
    <source>
        <dbReference type="EMBL" id="TWF38837.1"/>
    </source>
</evidence>
<name>A0A561PL50_9BACT</name>
<dbReference type="RefSeq" id="WP_145671272.1">
    <property type="nucleotide sequence ID" value="NZ_VIWO01000006.1"/>
</dbReference>
<dbReference type="InterPro" id="IPR011856">
    <property type="entry name" value="tRNA_endonuc-like_dom_sf"/>
</dbReference>
<proteinExistence type="predicted"/>
<dbReference type="OrthoDB" id="1272564at2"/>
<dbReference type="EMBL" id="VIWO01000006">
    <property type="protein sequence ID" value="TWF38837.1"/>
    <property type="molecule type" value="Genomic_DNA"/>
</dbReference>